<dbReference type="AlphaFoldDB" id="K9EYE3"/>
<dbReference type="eggNOG" id="COG2985">
    <property type="taxonomic scope" value="Bacteria"/>
</dbReference>
<accession>K9EYE3</accession>
<protein>
    <submittedName>
        <fullName evidence="10">AspT/YidE/YbjL antiporter duplication domain-containing protein</fullName>
    </submittedName>
</protein>
<dbReference type="PROSITE" id="PS51202">
    <property type="entry name" value="RCK_C"/>
    <property type="match status" value="2"/>
</dbReference>
<name>K9EYE3_9ACTO</name>
<feature type="transmembrane region" description="Helical" evidence="8">
    <location>
        <begin position="6"/>
        <end position="26"/>
    </location>
</feature>
<sequence>MLDVLSANSVLLTFLVITLGALVGAIPIGPVKFGAAGALFVGLAFGAFTHVNPAVLSVFQDLGLGMFVYLIGLEAGETFFKEIKQQFALMLVAMVAVTLGAISAVTSGELIGLEREISVGAFAGSLTSTPSLALATEQAGNDLPSVGYSIGYPVGIAVAIVLIALTINREWKARNDLVNADDAILRNIRVRVKHATSGMELEEKFGSFIRIATIRRQSHTLIARPNQDLQEGDVVSLFVTKSAENEIIKFMGTRVPRNPFADPRISMRRVQLSNRDLAGRQVADIPLFKNFQSRITKIRRGDSEFLVNPDTYLELGDTVELVVMSRNAAAVSAYFGDSIQTSSELDTVATFGGLALGFAVGLITVPLPGGASFKLGAAAGPIIVGMILGAIHRTGAIPWQIPRSANYTLRQLGLLVFLASVGLASGDAFASTAFSMTGLKTIIVCVIVGLFGCGSFIIISWLMGRSPARANGGVAGVLGQPAVLSYATSKTSDPRIMSGYATTFAIALIYKIVIVPFMFV</sequence>
<dbReference type="InterPro" id="IPR006037">
    <property type="entry name" value="RCK_C"/>
</dbReference>
<evidence type="ECO:0000313" key="11">
    <source>
        <dbReference type="Proteomes" id="UP000009888"/>
    </source>
</evidence>
<keyword evidence="11" id="KW-1185">Reference proteome</keyword>
<feature type="transmembrane region" description="Helical" evidence="8">
    <location>
        <begin position="87"/>
        <end position="106"/>
    </location>
</feature>
<feature type="transmembrane region" description="Helical" evidence="8">
    <location>
        <begin position="373"/>
        <end position="391"/>
    </location>
</feature>
<dbReference type="NCBIfam" id="TIGR01625">
    <property type="entry name" value="YidE_YbjL_dupl"/>
    <property type="match status" value="2"/>
</dbReference>
<dbReference type="Gene3D" id="3.30.70.1450">
    <property type="entry name" value="Regulator of K+ conductance, C-terminal domain"/>
    <property type="match status" value="2"/>
</dbReference>
<dbReference type="STRING" id="202789.GCA_001457435_00155"/>
<dbReference type="GO" id="GO:0008324">
    <property type="term" value="F:monoatomic cation transmembrane transporter activity"/>
    <property type="evidence" value="ECO:0007669"/>
    <property type="project" value="InterPro"/>
</dbReference>
<feature type="domain" description="RCK C-terminal" evidence="9">
    <location>
        <begin position="255"/>
        <end position="338"/>
    </location>
</feature>
<feature type="transmembrane region" description="Helical" evidence="8">
    <location>
        <begin position="441"/>
        <end position="462"/>
    </location>
</feature>
<dbReference type="GO" id="GO:0005886">
    <property type="term" value="C:plasma membrane"/>
    <property type="evidence" value="ECO:0007669"/>
    <property type="project" value="UniProtKB-SubCell"/>
</dbReference>
<evidence type="ECO:0000256" key="5">
    <source>
        <dbReference type="ARBA" id="ARBA00022692"/>
    </source>
</evidence>
<evidence type="ECO:0000256" key="8">
    <source>
        <dbReference type="SAM" id="Phobius"/>
    </source>
</evidence>
<evidence type="ECO:0000256" key="7">
    <source>
        <dbReference type="ARBA" id="ARBA00023136"/>
    </source>
</evidence>
<feature type="transmembrane region" description="Helical" evidence="8">
    <location>
        <begin position="57"/>
        <end position="75"/>
    </location>
</feature>
<evidence type="ECO:0000256" key="3">
    <source>
        <dbReference type="ARBA" id="ARBA00022448"/>
    </source>
</evidence>
<evidence type="ECO:0000313" key="10">
    <source>
        <dbReference type="EMBL" id="EKU95997.1"/>
    </source>
</evidence>
<comment type="subcellular location">
    <subcellularLocation>
        <location evidence="1">Cell membrane</location>
        <topology evidence="1">Multi-pass membrane protein</topology>
    </subcellularLocation>
</comment>
<evidence type="ECO:0000256" key="6">
    <source>
        <dbReference type="ARBA" id="ARBA00022989"/>
    </source>
</evidence>
<keyword evidence="6 8" id="KW-1133">Transmembrane helix</keyword>
<dbReference type="PATRIC" id="fig|883066.3.peg.88"/>
<keyword evidence="3" id="KW-0813">Transport</keyword>
<keyword evidence="7 8" id="KW-0472">Membrane</keyword>
<dbReference type="GO" id="GO:0006813">
    <property type="term" value="P:potassium ion transport"/>
    <property type="evidence" value="ECO:0007669"/>
    <property type="project" value="InterPro"/>
</dbReference>
<dbReference type="PANTHER" id="PTHR30445:SF3">
    <property type="entry name" value="TRANSPORT PROTEIN YIDE-RELATED"/>
    <property type="match status" value="1"/>
</dbReference>
<feature type="transmembrane region" description="Helical" evidence="8">
    <location>
        <begin position="412"/>
        <end position="435"/>
    </location>
</feature>
<dbReference type="InterPro" id="IPR036721">
    <property type="entry name" value="RCK_C_sf"/>
</dbReference>
<comment type="similarity">
    <text evidence="2">Belongs to the AAE transporter (TC 2.A.81) family.</text>
</comment>
<dbReference type="Proteomes" id="UP000009888">
    <property type="component" value="Unassembled WGS sequence"/>
</dbReference>
<feature type="transmembrane region" description="Helical" evidence="8">
    <location>
        <begin position="150"/>
        <end position="167"/>
    </location>
</feature>
<reference evidence="10 11" key="1">
    <citation type="submission" date="2012-09" db="EMBL/GenBank/DDBJ databases">
        <title>The Genome Sequence of Actinobaculum massiliae ACS-171-V-COL2.</title>
        <authorList>
            <consortium name="The Broad Institute Genome Sequencing Platform"/>
            <person name="Earl A."/>
            <person name="Ward D."/>
            <person name="Feldgarden M."/>
            <person name="Gevers D."/>
            <person name="Saerens B."/>
            <person name="Vaneechoutte M."/>
            <person name="Walker B."/>
            <person name="Young S.K."/>
            <person name="Zeng Q."/>
            <person name="Gargeya S."/>
            <person name="Fitzgerald M."/>
            <person name="Haas B."/>
            <person name="Abouelleil A."/>
            <person name="Alvarado L."/>
            <person name="Arachchi H.M."/>
            <person name="Berlin A."/>
            <person name="Chapman S.B."/>
            <person name="Goldberg J."/>
            <person name="Griggs A."/>
            <person name="Gujja S."/>
            <person name="Hansen M."/>
            <person name="Howarth C."/>
            <person name="Imamovic A."/>
            <person name="Larimer J."/>
            <person name="McCowen C."/>
            <person name="Montmayeur A."/>
            <person name="Murphy C."/>
            <person name="Neiman D."/>
            <person name="Pearson M."/>
            <person name="Priest M."/>
            <person name="Roberts A."/>
            <person name="Saif S."/>
            <person name="Shea T."/>
            <person name="Sisk P."/>
            <person name="Sykes S."/>
            <person name="Wortman J."/>
            <person name="Nusbaum C."/>
            <person name="Birren B."/>
        </authorList>
    </citation>
    <scope>NUCLEOTIDE SEQUENCE [LARGE SCALE GENOMIC DNA]</scope>
    <source>
        <strain evidence="11">ACS-171-V-Col2</strain>
    </source>
</reference>
<gene>
    <name evidence="10" type="ORF">HMPREF9233_00085</name>
</gene>
<evidence type="ECO:0000259" key="9">
    <source>
        <dbReference type="PROSITE" id="PS51202"/>
    </source>
</evidence>
<feature type="transmembrane region" description="Helical" evidence="8">
    <location>
        <begin position="499"/>
        <end position="519"/>
    </location>
</feature>
<dbReference type="SUPFAM" id="SSF116726">
    <property type="entry name" value="TrkA C-terminal domain-like"/>
    <property type="match status" value="1"/>
</dbReference>
<proteinExistence type="inferred from homology"/>
<dbReference type="RefSeq" id="WP_007000303.1">
    <property type="nucleotide sequence ID" value="NZ_JH992955.1"/>
</dbReference>
<dbReference type="Pfam" id="PF02080">
    <property type="entry name" value="TrkA_C"/>
    <property type="match status" value="1"/>
</dbReference>
<dbReference type="HOGENOM" id="CLU_035023_3_0_11"/>
<dbReference type="EMBL" id="AGWL01000001">
    <property type="protein sequence ID" value="EKU95997.1"/>
    <property type="molecule type" value="Genomic_DNA"/>
</dbReference>
<keyword evidence="4" id="KW-1003">Cell membrane</keyword>
<feature type="domain" description="RCK C-terminal" evidence="9">
    <location>
        <begin position="172"/>
        <end position="253"/>
    </location>
</feature>
<comment type="caution">
    <text evidence="10">The sequence shown here is derived from an EMBL/GenBank/DDBJ whole genome shotgun (WGS) entry which is preliminary data.</text>
</comment>
<keyword evidence="5 8" id="KW-0812">Transmembrane</keyword>
<organism evidence="10 11">
    <name type="scientific">Actinobaculum massiliense ACS-171-V-Col2</name>
    <dbReference type="NCBI Taxonomy" id="883066"/>
    <lineage>
        <taxon>Bacteria</taxon>
        <taxon>Bacillati</taxon>
        <taxon>Actinomycetota</taxon>
        <taxon>Actinomycetes</taxon>
        <taxon>Actinomycetales</taxon>
        <taxon>Actinomycetaceae</taxon>
        <taxon>Actinobaculum</taxon>
    </lineage>
</organism>
<dbReference type="PANTHER" id="PTHR30445">
    <property type="entry name" value="K(+)_H(+) ANTIPORTER SUBUNIT KHTT"/>
    <property type="match status" value="1"/>
</dbReference>
<evidence type="ECO:0000256" key="1">
    <source>
        <dbReference type="ARBA" id="ARBA00004651"/>
    </source>
</evidence>
<dbReference type="InterPro" id="IPR006512">
    <property type="entry name" value="YidE_YbjL"/>
</dbReference>
<dbReference type="InterPro" id="IPR050144">
    <property type="entry name" value="AAE_transporter"/>
</dbReference>
<evidence type="ECO:0000256" key="4">
    <source>
        <dbReference type="ARBA" id="ARBA00022475"/>
    </source>
</evidence>
<feature type="transmembrane region" description="Helical" evidence="8">
    <location>
        <begin position="348"/>
        <end position="367"/>
    </location>
</feature>
<dbReference type="Pfam" id="PF06826">
    <property type="entry name" value="Asp-Al_Ex"/>
    <property type="match status" value="2"/>
</dbReference>
<evidence type="ECO:0000256" key="2">
    <source>
        <dbReference type="ARBA" id="ARBA00009854"/>
    </source>
</evidence>